<dbReference type="GO" id="GO:0032259">
    <property type="term" value="P:methylation"/>
    <property type="evidence" value="ECO:0007669"/>
    <property type="project" value="UniProtKB-KW"/>
</dbReference>
<accession>A0A963Z5V8</accession>
<dbReference type="RefSeq" id="WP_227309822.1">
    <property type="nucleotide sequence ID" value="NZ_JAESVA010000011.1"/>
</dbReference>
<sequence>MRKRGARSTEPAPWEFPYSSTATESDILACFRLLLGRMPNQEEWRGHSSRAGEELSSIVASYLTSLEFARRRLGHSALSDDVVLTRLAEFSIYSSSDDASVGRYVREDNYEREVAHVFQSVLKEGMSVLDIGANIGYFTMLSAALVGPTGRVLAIEPNPRNVRLIEASRRANGFENVRIVQTAAGRETGLLILNTSHSNGTTSGLPADVRQLLDAETVACVRLDALLGEQDRVDFIKVDVEGAEYNALLGGIETIRRNRPVIVTEFGPSMMPGISGITGKGYLEWITALDYDLSIVEPDGTLNPCGRDVDRIMTVILERETDHIDLVALPR</sequence>
<feature type="domain" description="Methyltransferase FkbM" evidence="1">
    <location>
        <begin position="130"/>
        <end position="272"/>
    </location>
</feature>
<dbReference type="Proteomes" id="UP000721844">
    <property type="component" value="Unassembled WGS sequence"/>
</dbReference>
<dbReference type="Gene3D" id="3.40.50.150">
    <property type="entry name" value="Vaccinia Virus protein VP39"/>
    <property type="match status" value="1"/>
</dbReference>
<gene>
    <name evidence="2" type="ORF">ACELLULO517_23165</name>
</gene>
<evidence type="ECO:0000313" key="3">
    <source>
        <dbReference type="Proteomes" id="UP000721844"/>
    </source>
</evidence>
<organism evidence="2 3">
    <name type="scientific">Acidisoma cellulosilyticum</name>
    <dbReference type="NCBI Taxonomy" id="2802395"/>
    <lineage>
        <taxon>Bacteria</taxon>
        <taxon>Pseudomonadati</taxon>
        <taxon>Pseudomonadota</taxon>
        <taxon>Alphaproteobacteria</taxon>
        <taxon>Acetobacterales</taxon>
        <taxon>Acidocellaceae</taxon>
        <taxon>Acidisoma</taxon>
    </lineage>
</organism>
<dbReference type="InterPro" id="IPR052514">
    <property type="entry name" value="SAM-dependent_MTase"/>
</dbReference>
<dbReference type="InterPro" id="IPR029063">
    <property type="entry name" value="SAM-dependent_MTases_sf"/>
</dbReference>
<dbReference type="PANTHER" id="PTHR34203:SF15">
    <property type="entry name" value="SLL1173 PROTEIN"/>
    <property type="match status" value="1"/>
</dbReference>
<proteinExistence type="predicted"/>
<dbReference type="AlphaFoldDB" id="A0A963Z5V8"/>
<comment type="caution">
    <text evidence="2">The sequence shown here is derived from an EMBL/GenBank/DDBJ whole genome shotgun (WGS) entry which is preliminary data.</text>
</comment>
<keyword evidence="3" id="KW-1185">Reference proteome</keyword>
<evidence type="ECO:0000259" key="1">
    <source>
        <dbReference type="Pfam" id="PF05050"/>
    </source>
</evidence>
<dbReference type="PANTHER" id="PTHR34203">
    <property type="entry name" value="METHYLTRANSFERASE, FKBM FAMILY PROTEIN"/>
    <property type="match status" value="1"/>
</dbReference>
<dbReference type="SUPFAM" id="SSF53335">
    <property type="entry name" value="S-adenosyl-L-methionine-dependent methyltransferases"/>
    <property type="match status" value="1"/>
</dbReference>
<dbReference type="InterPro" id="IPR006342">
    <property type="entry name" value="FkbM_mtfrase"/>
</dbReference>
<dbReference type="EMBL" id="JAESVA010000011">
    <property type="protein sequence ID" value="MCB8883168.1"/>
    <property type="molecule type" value="Genomic_DNA"/>
</dbReference>
<dbReference type="Pfam" id="PF05050">
    <property type="entry name" value="Methyltransf_21"/>
    <property type="match status" value="1"/>
</dbReference>
<dbReference type="CDD" id="cd02440">
    <property type="entry name" value="AdoMet_MTases"/>
    <property type="match status" value="1"/>
</dbReference>
<keyword evidence="2" id="KW-0489">Methyltransferase</keyword>
<dbReference type="NCBIfam" id="TIGR01444">
    <property type="entry name" value="fkbM_fam"/>
    <property type="match status" value="1"/>
</dbReference>
<evidence type="ECO:0000313" key="2">
    <source>
        <dbReference type="EMBL" id="MCB8883168.1"/>
    </source>
</evidence>
<protein>
    <submittedName>
        <fullName evidence="2">FkbM family methyltransferase</fullName>
    </submittedName>
</protein>
<reference evidence="2 3" key="1">
    <citation type="journal article" date="2021" name="Microorganisms">
        <title>Acidisoma silvae sp. nov. and Acidisomacellulosilytica sp. nov., Two Acidophilic Bacteria Isolated from Decaying Wood, Hydrolyzing Cellulose and Producing Poly-3-hydroxybutyrate.</title>
        <authorList>
            <person name="Mieszkin S."/>
            <person name="Pouder E."/>
            <person name="Uroz S."/>
            <person name="Simon-Colin C."/>
            <person name="Alain K."/>
        </authorList>
    </citation>
    <scope>NUCLEOTIDE SEQUENCE [LARGE SCALE GENOMIC DNA]</scope>
    <source>
        <strain evidence="2 3">HW T5.17</strain>
    </source>
</reference>
<keyword evidence="2" id="KW-0808">Transferase</keyword>
<name>A0A963Z5V8_9PROT</name>
<dbReference type="GO" id="GO:0008168">
    <property type="term" value="F:methyltransferase activity"/>
    <property type="evidence" value="ECO:0007669"/>
    <property type="project" value="UniProtKB-KW"/>
</dbReference>